<name>A0AAV6QFP0_SOLSE</name>
<feature type="region of interest" description="Disordered" evidence="1">
    <location>
        <begin position="1"/>
        <end position="20"/>
    </location>
</feature>
<gene>
    <name evidence="2" type="ORF">JOB18_029247</name>
</gene>
<feature type="compositionally biased region" description="Basic and acidic residues" evidence="1">
    <location>
        <begin position="56"/>
        <end position="72"/>
    </location>
</feature>
<dbReference type="EMBL" id="JAGKHQ010000017">
    <property type="protein sequence ID" value="KAG7490155.1"/>
    <property type="molecule type" value="Genomic_DNA"/>
</dbReference>
<evidence type="ECO:0000313" key="2">
    <source>
        <dbReference type="EMBL" id="KAG7490155.1"/>
    </source>
</evidence>
<evidence type="ECO:0000313" key="3">
    <source>
        <dbReference type="Proteomes" id="UP000693946"/>
    </source>
</evidence>
<sequence>MSNTSKTPRYPPAKQLTPQRQRWHFWLHRAAAPGQTAHSKKHRLAAHRLTPAARRRATDRETDRERVSADAE</sequence>
<comment type="caution">
    <text evidence="2">The sequence shown here is derived from an EMBL/GenBank/DDBJ whole genome shotgun (WGS) entry which is preliminary data.</text>
</comment>
<dbReference type="Proteomes" id="UP000693946">
    <property type="component" value="Linkage Group LG5"/>
</dbReference>
<feature type="region of interest" description="Disordered" evidence="1">
    <location>
        <begin position="32"/>
        <end position="72"/>
    </location>
</feature>
<keyword evidence="3" id="KW-1185">Reference proteome</keyword>
<dbReference type="AlphaFoldDB" id="A0AAV6QFP0"/>
<accession>A0AAV6QFP0</accession>
<protein>
    <submittedName>
        <fullName evidence="2">Uncharacterized protein</fullName>
    </submittedName>
</protein>
<proteinExistence type="predicted"/>
<organism evidence="2 3">
    <name type="scientific">Solea senegalensis</name>
    <name type="common">Senegalese sole</name>
    <dbReference type="NCBI Taxonomy" id="28829"/>
    <lineage>
        <taxon>Eukaryota</taxon>
        <taxon>Metazoa</taxon>
        <taxon>Chordata</taxon>
        <taxon>Craniata</taxon>
        <taxon>Vertebrata</taxon>
        <taxon>Euteleostomi</taxon>
        <taxon>Actinopterygii</taxon>
        <taxon>Neopterygii</taxon>
        <taxon>Teleostei</taxon>
        <taxon>Neoteleostei</taxon>
        <taxon>Acanthomorphata</taxon>
        <taxon>Carangaria</taxon>
        <taxon>Pleuronectiformes</taxon>
        <taxon>Pleuronectoidei</taxon>
        <taxon>Soleidae</taxon>
        <taxon>Solea</taxon>
    </lineage>
</organism>
<reference evidence="2 3" key="1">
    <citation type="journal article" date="2021" name="Sci. Rep.">
        <title>Chromosome anchoring in Senegalese sole (Solea senegalensis) reveals sex-associated markers and genome rearrangements in flatfish.</title>
        <authorList>
            <person name="Guerrero-Cozar I."/>
            <person name="Gomez-Garrido J."/>
            <person name="Berbel C."/>
            <person name="Martinez-Blanch J.F."/>
            <person name="Alioto T."/>
            <person name="Claros M.G."/>
            <person name="Gagnaire P.A."/>
            <person name="Manchado M."/>
        </authorList>
    </citation>
    <scope>NUCLEOTIDE SEQUENCE [LARGE SCALE GENOMIC DNA]</scope>
    <source>
        <strain evidence="2">Sse05_10M</strain>
    </source>
</reference>
<evidence type="ECO:0000256" key="1">
    <source>
        <dbReference type="SAM" id="MobiDB-lite"/>
    </source>
</evidence>